<dbReference type="Proteomes" id="UP000536509">
    <property type="component" value="Unassembled WGS sequence"/>
</dbReference>
<gene>
    <name evidence="2" type="ORF">HKT18_09450</name>
</gene>
<keyword evidence="1" id="KW-0812">Transmembrane</keyword>
<comment type="caution">
    <text evidence="2">The sequence shown here is derived from an EMBL/GenBank/DDBJ whole genome shotgun (WGS) entry which is preliminary data.</text>
</comment>
<evidence type="ECO:0000313" key="2">
    <source>
        <dbReference type="EMBL" id="NNT72438.1"/>
    </source>
</evidence>
<feature type="transmembrane region" description="Helical" evidence="1">
    <location>
        <begin position="82"/>
        <end position="100"/>
    </location>
</feature>
<keyword evidence="1" id="KW-1133">Transmembrane helix</keyword>
<evidence type="ECO:0000256" key="1">
    <source>
        <dbReference type="SAM" id="Phobius"/>
    </source>
</evidence>
<protein>
    <submittedName>
        <fullName evidence="2">Uncharacterized protein</fullName>
    </submittedName>
</protein>
<reference evidence="2 3" key="1">
    <citation type="submission" date="2020-05" db="EMBL/GenBank/DDBJ databases">
        <title>Draft genome of Flavobacterium sp. IMCC34852.</title>
        <authorList>
            <person name="Song J."/>
            <person name="Cho J.-C."/>
        </authorList>
    </citation>
    <scope>NUCLEOTIDE SEQUENCE [LARGE SCALE GENOMIC DNA]</scope>
    <source>
        <strain evidence="2 3">IMCC34852</strain>
    </source>
</reference>
<feature type="transmembrane region" description="Helical" evidence="1">
    <location>
        <begin position="58"/>
        <end position="76"/>
    </location>
</feature>
<keyword evidence="1" id="KW-0472">Membrane</keyword>
<feature type="transmembrane region" description="Helical" evidence="1">
    <location>
        <begin position="30"/>
        <end position="51"/>
    </location>
</feature>
<proteinExistence type="predicted"/>
<dbReference type="EMBL" id="JABEVX010000005">
    <property type="protein sequence ID" value="NNT72438.1"/>
    <property type="molecule type" value="Genomic_DNA"/>
</dbReference>
<feature type="transmembrane region" description="Helical" evidence="1">
    <location>
        <begin position="7"/>
        <end position="24"/>
    </location>
</feature>
<organism evidence="2 3">
    <name type="scientific">Flavobacterium rivulicola</name>
    <dbReference type="NCBI Taxonomy" id="2732161"/>
    <lineage>
        <taxon>Bacteria</taxon>
        <taxon>Pseudomonadati</taxon>
        <taxon>Bacteroidota</taxon>
        <taxon>Flavobacteriia</taxon>
        <taxon>Flavobacteriales</taxon>
        <taxon>Flavobacteriaceae</taxon>
        <taxon>Flavobacterium</taxon>
    </lineage>
</organism>
<evidence type="ECO:0000313" key="3">
    <source>
        <dbReference type="Proteomes" id="UP000536509"/>
    </source>
</evidence>
<sequence length="103" mass="11843">MKGLKVLNTIALAIPISFALLSIVDDGLLIAAVVSTMATGFIQLMASIYFWVEYPKSIHIKIYFFFVGTFFFLLFTKLTDDWYWVMPPILCLYLSVLIYTKKE</sequence>
<dbReference type="AlphaFoldDB" id="A0A7Y3VZ71"/>
<dbReference type="RefSeq" id="WP_171222618.1">
    <property type="nucleotide sequence ID" value="NZ_CP121446.1"/>
</dbReference>
<accession>A0A7Y3VZ71</accession>
<name>A0A7Y3VZ71_9FLAO</name>
<keyword evidence="3" id="KW-1185">Reference proteome</keyword>